<dbReference type="PANTHER" id="PTHR10039:SF5">
    <property type="entry name" value="NACHT DOMAIN-CONTAINING PROTEIN"/>
    <property type="match status" value="1"/>
</dbReference>
<dbReference type="EMBL" id="JAAHCF010000281">
    <property type="protein sequence ID" value="KAK8145537.1"/>
    <property type="molecule type" value="Genomic_DNA"/>
</dbReference>
<evidence type="ECO:0008006" key="8">
    <source>
        <dbReference type="Google" id="ProtNLM"/>
    </source>
</evidence>
<protein>
    <recommendedName>
        <fullName evidence="8">NACHT domain-containing protein</fullName>
    </recommendedName>
</protein>
<evidence type="ECO:0000259" key="5">
    <source>
        <dbReference type="Pfam" id="PF25053"/>
    </source>
</evidence>
<comment type="caution">
    <text evidence="6">The sequence shown here is derived from an EMBL/GenBank/DDBJ whole genome shotgun (WGS) entry which is preliminary data.</text>
</comment>
<evidence type="ECO:0000259" key="4">
    <source>
        <dbReference type="Pfam" id="PF24883"/>
    </source>
</evidence>
<dbReference type="AlphaFoldDB" id="A0AAW0RTH1"/>
<evidence type="ECO:0000256" key="2">
    <source>
        <dbReference type="SAM" id="MobiDB-lite"/>
    </source>
</evidence>
<feature type="domain" description="Nephrocystin 3-like N-terminal" evidence="4">
    <location>
        <begin position="260"/>
        <end position="441"/>
    </location>
</feature>
<reference evidence="6 7" key="1">
    <citation type="submission" date="2020-02" db="EMBL/GenBank/DDBJ databases">
        <title>Comparative genomics of the hypocrealean fungal genus Beauvera.</title>
        <authorList>
            <person name="Showalter D.N."/>
            <person name="Bushley K.E."/>
            <person name="Rehner S.A."/>
        </authorList>
    </citation>
    <scope>NUCLEOTIDE SEQUENCE [LARGE SCALE GENOMIC DNA]</scope>
    <source>
        <strain evidence="6 7">ARSEF4384</strain>
    </source>
</reference>
<dbReference type="PANTHER" id="PTHR10039">
    <property type="entry name" value="AMELOGENIN"/>
    <property type="match status" value="1"/>
</dbReference>
<feature type="signal peptide" evidence="3">
    <location>
        <begin position="1"/>
        <end position="28"/>
    </location>
</feature>
<dbReference type="Pfam" id="PF25053">
    <property type="entry name" value="DUF7791"/>
    <property type="match status" value="1"/>
</dbReference>
<feature type="compositionally biased region" description="Basic and acidic residues" evidence="2">
    <location>
        <begin position="175"/>
        <end position="192"/>
    </location>
</feature>
<feature type="domain" description="DUF7791" evidence="5">
    <location>
        <begin position="584"/>
        <end position="713"/>
    </location>
</feature>
<sequence>MDAATPIHPRSGAAAVLAFLEAATAVFAAAWSEQHHSLDNHDDVDDDDLDKKKLASCWSINQQGGRLREALAVVAAVDETHGAGVSVDLLRACVKIGRDVVLRLDRWEKAAEKAWTWSLVDLAVLGERLDDLVQRARDFKQSVFTADQLRKLEQRLSVRLSPDAPSSDEYFNGEHAPDTKPKAQEPRNELEGTPKGPHQHGQQPRLVSPDILNDFILEGLAYKSMHDREDEVAEAHATTFDWVFADEPSVRDGTDGATKHSLKNWLSTAESGPIYWITGKPGSGKSTFMRYLFQHAATTRCLEAWSGGDRALLVAGFFFWTSGPREQRSQSGLLRSLLHQLFSARPDYIAASVPALWAKLRSMPTKERIRVRLEWTAEELLSAFLAFIETAAAAAAEKMKICLFVDGMDEFEGNHAMMIHLFRSLATGKRADNVKMCLSSRPWAVFRDAFEFAVPNLKLQELTYGDMRQYVSETLARSGDVNCILQQDTDKGSPFVDALIDRADGVFLWVRLAVEKVLERFAKEEGMQGLRDILAALPADLDELFAKLLFRDQTAQELEQSAALYSLMRAREEVADFVRNDDANSLTVWELAFALYKQDDELVLGRVAVKEATDDYIAQRSEATIAVVKQRFSGMLNLHTRRRTGNAGVSHRGSSSAGHTARDRARSRIVYSHRTVRDWLVSRPGVHDRLVQRRPAGFDPDLRLLRSYVLQMRRPLGRFERHRVLDDWWPDITLALTHARRVRADPDRLQRRFVNALDRVVARYWLRKRGDPYDHWARSAYGTFEARGKAPPIWQPFLGLAVKFGLRRYVVEELAARCQQQQQQQQQQDDMDDGDVSDAMKKLQVVDDAVPLLAYATEYMCSRKKTIFPLSDPALVEDLLRRRTACPVNPGANHVYQDFVTRTDTTPWLAVLRHLRDARRRRWIRLYDVDAEGTRRWVQIVRLFLEVGGAEPEAVVAADGWDPEITAQGVLELLDDTYGDAEIRALRDLLRGLQHKNEKQVAE</sequence>
<dbReference type="InterPro" id="IPR056693">
    <property type="entry name" value="DUF7791"/>
</dbReference>
<dbReference type="InterPro" id="IPR056884">
    <property type="entry name" value="NPHP3-like_N"/>
</dbReference>
<dbReference type="Pfam" id="PF24883">
    <property type="entry name" value="NPHP3_N"/>
    <property type="match status" value="1"/>
</dbReference>
<keyword evidence="7" id="KW-1185">Reference proteome</keyword>
<keyword evidence="1" id="KW-0677">Repeat</keyword>
<keyword evidence="3" id="KW-0732">Signal</keyword>
<feature type="region of interest" description="Disordered" evidence="2">
    <location>
        <begin position="160"/>
        <end position="205"/>
    </location>
</feature>
<organism evidence="6 7">
    <name type="scientific">Beauveria asiatica</name>
    <dbReference type="NCBI Taxonomy" id="1069075"/>
    <lineage>
        <taxon>Eukaryota</taxon>
        <taxon>Fungi</taxon>
        <taxon>Dikarya</taxon>
        <taxon>Ascomycota</taxon>
        <taxon>Pezizomycotina</taxon>
        <taxon>Sordariomycetes</taxon>
        <taxon>Hypocreomycetidae</taxon>
        <taxon>Hypocreales</taxon>
        <taxon>Cordycipitaceae</taxon>
        <taxon>Beauveria</taxon>
    </lineage>
</organism>
<evidence type="ECO:0000256" key="3">
    <source>
        <dbReference type="SAM" id="SignalP"/>
    </source>
</evidence>
<accession>A0AAW0RTH1</accession>
<feature type="region of interest" description="Disordered" evidence="2">
    <location>
        <begin position="643"/>
        <end position="663"/>
    </location>
</feature>
<gene>
    <name evidence="6" type="ORF">G3M48_004305</name>
</gene>
<dbReference type="Gene3D" id="3.40.50.300">
    <property type="entry name" value="P-loop containing nucleotide triphosphate hydrolases"/>
    <property type="match status" value="1"/>
</dbReference>
<proteinExistence type="predicted"/>
<evidence type="ECO:0000256" key="1">
    <source>
        <dbReference type="ARBA" id="ARBA00022737"/>
    </source>
</evidence>
<dbReference type="Proteomes" id="UP001397290">
    <property type="component" value="Unassembled WGS sequence"/>
</dbReference>
<evidence type="ECO:0000313" key="6">
    <source>
        <dbReference type="EMBL" id="KAK8145537.1"/>
    </source>
</evidence>
<evidence type="ECO:0000313" key="7">
    <source>
        <dbReference type="Proteomes" id="UP001397290"/>
    </source>
</evidence>
<dbReference type="InterPro" id="IPR027417">
    <property type="entry name" value="P-loop_NTPase"/>
</dbReference>
<feature type="chain" id="PRO_5043329069" description="NACHT domain-containing protein" evidence="3">
    <location>
        <begin position="29"/>
        <end position="1003"/>
    </location>
</feature>
<name>A0AAW0RTH1_9HYPO</name>
<dbReference type="SUPFAM" id="SSF52540">
    <property type="entry name" value="P-loop containing nucleoside triphosphate hydrolases"/>
    <property type="match status" value="1"/>
</dbReference>